<gene>
    <name evidence="1" type="ORF">KEG57_51260</name>
</gene>
<keyword evidence="2" id="KW-1185">Reference proteome</keyword>
<evidence type="ECO:0000313" key="1">
    <source>
        <dbReference type="EMBL" id="MDC3988950.1"/>
    </source>
</evidence>
<dbReference type="AlphaFoldDB" id="A0A9X3XGD2"/>
<sequence length="274" mass="28719">MKKYAFLTLLLAGCIADLSVGVPEPSEQCNPEGLDVLLDVFPTCDLGICGDMPEHQARGRCVDDNQLGAEQLELLAPCANTTAPSHCVPVELVVTDGLTKPPVCESIGGAEGRCMSLCVPQIHAKRDQLPQDVCEDGKLCAPCYDPFTGESSGACDASVCDAPVEPPVTFPTCCEGKGGGSCAPRTLIPDDKEEKLGEDSCGETPEDDVCVPTGFGDTNYVPPTCDAGIVLGEGRCLPTCIPLVSTIDIILSQKDCPEAFQVCVPCSLNGDYCN</sequence>
<comment type="caution">
    <text evidence="1">The sequence shown here is derived from an EMBL/GenBank/DDBJ whole genome shotgun (WGS) entry which is preliminary data.</text>
</comment>
<name>A0A9X3XGD2_9BACT</name>
<organism evidence="1 2">
    <name type="scientific">Polyangium jinanense</name>
    <dbReference type="NCBI Taxonomy" id="2829994"/>
    <lineage>
        <taxon>Bacteria</taxon>
        <taxon>Pseudomonadati</taxon>
        <taxon>Myxococcota</taxon>
        <taxon>Polyangia</taxon>
        <taxon>Polyangiales</taxon>
        <taxon>Polyangiaceae</taxon>
        <taxon>Polyangium</taxon>
    </lineage>
</organism>
<proteinExistence type="predicted"/>
<dbReference type="Proteomes" id="UP001151081">
    <property type="component" value="Unassembled WGS sequence"/>
</dbReference>
<evidence type="ECO:0000313" key="2">
    <source>
        <dbReference type="Proteomes" id="UP001151081"/>
    </source>
</evidence>
<dbReference type="RefSeq" id="WP_272428210.1">
    <property type="nucleotide sequence ID" value="NZ_JAGTJJ010000089.1"/>
</dbReference>
<reference evidence="1 2" key="1">
    <citation type="submission" date="2021-04" db="EMBL/GenBank/DDBJ databases">
        <title>Genome analysis of Polyangium sp.</title>
        <authorList>
            <person name="Li Y."/>
            <person name="Wang J."/>
        </authorList>
    </citation>
    <scope>NUCLEOTIDE SEQUENCE [LARGE SCALE GENOMIC DNA]</scope>
    <source>
        <strain evidence="1 2">SDU14</strain>
    </source>
</reference>
<protein>
    <submittedName>
        <fullName evidence="1">Uncharacterized protein</fullName>
    </submittedName>
</protein>
<dbReference type="EMBL" id="JAGTJJ010000089">
    <property type="protein sequence ID" value="MDC3988950.1"/>
    <property type="molecule type" value="Genomic_DNA"/>
</dbReference>
<accession>A0A9X3XGD2</accession>